<evidence type="ECO:0000259" key="1">
    <source>
        <dbReference type="Pfam" id="PF26481"/>
    </source>
</evidence>
<gene>
    <name evidence="2" type="ORF">SAMN06264855_12038</name>
</gene>
<dbReference type="Pfam" id="PF26481">
    <property type="entry name" value="DUF8154"/>
    <property type="match status" value="1"/>
</dbReference>
<dbReference type="OrthoDB" id="237859at2157"/>
<proteinExistence type="predicted"/>
<dbReference type="AlphaFoldDB" id="A0A238XPQ7"/>
<evidence type="ECO:0000313" key="3">
    <source>
        <dbReference type="Proteomes" id="UP000198397"/>
    </source>
</evidence>
<feature type="domain" description="DUF8154" evidence="1">
    <location>
        <begin position="5"/>
        <end position="163"/>
    </location>
</feature>
<evidence type="ECO:0000313" key="2">
    <source>
        <dbReference type="EMBL" id="SNR60433.1"/>
    </source>
</evidence>
<name>A0A238XPQ7_HALVU</name>
<reference evidence="2 3" key="1">
    <citation type="submission" date="2017-06" db="EMBL/GenBank/DDBJ databases">
        <authorList>
            <person name="Kim H.J."/>
            <person name="Triplett B.A."/>
        </authorList>
    </citation>
    <scope>NUCLEOTIDE SEQUENCE [LARGE SCALE GENOMIC DNA]</scope>
    <source>
        <strain evidence="2 3">DSM 8800</strain>
    </source>
</reference>
<organism evidence="2 3">
    <name type="scientific">Halorubrum vacuolatum</name>
    <name type="common">Natronobacterium vacuolatum</name>
    <dbReference type="NCBI Taxonomy" id="63740"/>
    <lineage>
        <taxon>Archaea</taxon>
        <taxon>Methanobacteriati</taxon>
        <taxon>Methanobacteriota</taxon>
        <taxon>Stenosarchaea group</taxon>
        <taxon>Halobacteria</taxon>
        <taxon>Halobacteriales</taxon>
        <taxon>Haloferacaceae</taxon>
        <taxon>Halorubrum</taxon>
    </lineage>
</organism>
<accession>A0A238XPQ7</accession>
<protein>
    <recommendedName>
        <fullName evidence="1">DUF8154 domain-containing protein</fullName>
    </recommendedName>
</protein>
<keyword evidence="3" id="KW-1185">Reference proteome</keyword>
<dbReference type="RefSeq" id="WP_089385683.1">
    <property type="nucleotide sequence ID" value="NZ_FZNQ01000020.1"/>
</dbReference>
<dbReference type="InterPro" id="IPR058467">
    <property type="entry name" value="DUF8154"/>
</dbReference>
<sequence length="164" mass="18241">MPITLDDIEPELSDAEAAFRHGGQNSERGLDVSDAGLVQLRKACRSLSGAEKLLTDGYYTLTIEAAFTSIEKTFLFWLLYEGHQDPANPPQSHTTAINRSSEVGFISEEVASRLDDLWTENRAQTYYQDAIATRERAETMAALSTRIHRQIVHLVGLSHECICG</sequence>
<dbReference type="Proteomes" id="UP000198397">
    <property type="component" value="Unassembled WGS sequence"/>
</dbReference>
<dbReference type="EMBL" id="FZNQ01000020">
    <property type="protein sequence ID" value="SNR60433.1"/>
    <property type="molecule type" value="Genomic_DNA"/>
</dbReference>